<evidence type="ECO:0000256" key="1">
    <source>
        <dbReference type="PROSITE-ProRule" id="PRU01263"/>
    </source>
</evidence>
<dbReference type="Proteomes" id="UP001162164">
    <property type="component" value="Unassembled WGS sequence"/>
</dbReference>
<proteinExistence type="predicted"/>
<dbReference type="Gene3D" id="3.40.1800.20">
    <property type="match status" value="1"/>
</dbReference>
<dbReference type="SMART" id="SM00868">
    <property type="entry name" value="zf-AD"/>
    <property type="match status" value="1"/>
</dbReference>
<feature type="binding site" evidence="1">
    <location>
        <position position="66"/>
    </location>
    <ligand>
        <name>Zn(2+)</name>
        <dbReference type="ChEBI" id="CHEBI:29105"/>
    </ligand>
</feature>
<keyword evidence="1" id="KW-0863">Zinc-finger</keyword>
<comment type="caution">
    <text evidence="3">The sequence shown here is derived from an EMBL/GenBank/DDBJ whole genome shotgun (WGS) entry which is preliminary data.</text>
</comment>
<keyword evidence="1" id="KW-0479">Metal-binding</keyword>
<evidence type="ECO:0000313" key="3">
    <source>
        <dbReference type="EMBL" id="KAJ8977992.1"/>
    </source>
</evidence>
<dbReference type="InterPro" id="IPR012934">
    <property type="entry name" value="Znf_AD"/>
</dbReference>
<protein>
    <recommendedName>
        <fullName evidence="2">ZAD domain-containing protein</fullName>
    </recommendedName>
</protein>
<dbReference type="SUPFAM" id="SSF57716">
    <property type="entry name" value="Glucocorticoid receptor-like (DNA-binding domain)"/>
    <property type="match status" value="1"/>
</dbReference>
<dbReference type="PROSITE" id="PS51915">
    <property type="entry name" value="ZAD"/>
    <property type="match status" value="1"/>
</dbReference>
<keyword evidence="1" id="KW-0862">Zinc</keyword>
<evidence type="ECO:0000313" key="4">
    <source>
        <dbReference type="Proteomes" id="UP001162164"/>
    </source>
</evidence>
<feature type="binding site" evidence="1">
    <location>
        <position position="15"/>
    </location>
    <ligand>
        <name>Zn(2+)</name>
        <dbReference type="ChEBI" id="CHEBI:29105"/>
    </ligand>
</feature>
<dbReference type="EMBL" id="JAPWTJ010000486">
    <property type="protein sequence ID" value="KAJ8977992.1"/>
    <property type="molecule type" value="Genomic_DNA"/>
</dbReference>
<dbReference type="Pfam" id="PF07776">
    <property type="entry name" value="zf-AD"/>
    <property type="match status" value="1"/>
</dbReference>
<organism evidence="3 4">
    <name type="scientific">Molorchus minor</name>
    <dbReference type="NCBI Taxonomy" id="1323400"/>
    <lineage>
        <taxon>Eukaryota</taxon>
        <taxon>Metazoa</taxon>
        <taxon>Ecdysozoa</taxon>
        <taxon>Arthropoda</taxon>
        <taxon>Hexapoda</taxon>
        <taxon>Insecta</taxon>
        <taxon>Pterygota</taxon>
        <taxon>Neoptera</taxon>
        <taxon>Endopterygota</taxon>
        <taxon>Coleoptera</taxon>
        <taxon>Polyphaga</taxon>
        <taxon>Cucujiformia</taxon>
        <taxon>Chrysomeloidea</taxon>
        <taxon>Cerambycidae</taxon>
        <taxon>Lamiinae</taxon>
        <taxon>Monochamini</taxon>
        <taxon>Molorchus</taxon>
    </lineage>
</organism>
<keyword evidence="4" id="KW-1185">Reference proteome</keyword>
<sequence length="108" mass="12352">MMEDRANILREMKVCRFCLSNEERELSNIYDRHPSDSKQSVPIPLQIMACVSIEVFSNDGMPQLICSSCRKLTAQAYLFKSNCKKGRRCAQSLSGYRTVDQTLPAKDR</sequence>
<feature type="binding site" evidence="1">
    <location>
        <position position="18"/>
    </location>
    <ligand>
        <name>Zn(2+)</name>
        <dbReference type="ChEBI" id="CHEBI:29105"/>
    </ligand>
</feature>
<gene>
    <name evidence="3" type="ORF">NQ317_004537</name>
</gene>
<evidence type="ECO:0000259" key="2">
    <source>
        <dbReference type="PROSITE" id="PS51915"/>
    </source>
</evidence>
<reference evidence="3" key="1">
    <citation type="journal article" date="2023" name="Insect Mol. Biol.">
        <title>Genome sequencing provides insights into the evolution of gene families encoding plant cell wall-degrading enzymes in longhorned beetles.</title>
        <authorList>
            <person name="Shin N.R."/>
            <person name="Okamura Y."/>
            <person name="Kirsch R."/>
            <person name="Pauchet Y."/>
        </authorList>
    </citation>
    <scope>NUCLEOTIDE SEQUENCE</scope>
    <source>
        <strain evidence="3">MMC_N1</strain>
    </source>
</reference>
<feature type="binding site" evidence="1">
    <location>
        <position position="69"/>
    </location>
    <ligand>
        <name>Zn(2+)</name>
        <dbReference type="ChEBI" id="CHEBI:29105"/>
    </ligand>
</feature>
<name>A0ABQ9JKS0_9CUCU</name>
<accession>A0ABQ9JKS0</accession>
<feature type="domain" description="ZAD" evidence="2">
    <location>
        <begin position="13"/>
        <end position="93"/>
    </location>
</feature>